<dbReference type="AlphaFoldDB" id="A0A438F8V9"/>
<dbReference type="PANTHER" id="PTHR46872:SF10">
    <property type="entry name" value="MYB-LIKE DOMAIN-CONTAINING PROTEIN"/>
    <property type="match status" value="1"/>
</dbReference>
<gene>
    <name evidence="2" type="primary">ARID2_12</name>
    <name evidence="2" type="ORF">CK203_101740</name>
</gene>
<protein>
    <submittedName>
        <fullName evidence="2">AT-rich interactive domain-containing protein 2</fullName>
    </submittedName>
</protein>
<feature type="region of interest" description="Disordered" evidence="1">
    <location>
        <begin position="48"/>
        <end position="88"/>
    </location>
</feature>
<sequence length="242" mass="27069">MGKQKNAESPKKEADRVKFLTDSAQLAIPIGSLFQAEVPEWIGVPNKHHPCDKDDASDTSRWLGTKSWPIEGSSITNSDADKIGKGRPDSCSCTSPGSAKCVKFHIQEKSAELQQDLGPAFRDWNFHTMGEEAVLRSWTAKEQRKFETLVKGHPPSQHKSFLKPAMEDFPSKSRKDIVSYYCNVFVPRRISKLTRAGCKTIDSDDDEPSEIINSKTSRKRCQADSTSSSSKQVKTPFLRGHR</sequence>
<evidence type="ECO:0000313" key="3">
    <source>
        <dbReference type="Proteomes" id="UP000288805"/>
    </source>
</evidence>
<dbReference type="PANTHER" id="PTHR46872">
    <property type="entry name" value="DNA BINDING PROTEIN"/>
    <property type="match status" value="1"/>
</dbReference>
<dbReference type="EMBL" id="QGNW01001078">
    <property type="protein sequence ID" value="RVW56385.1"/>
    <property type="molecule type" value="Genomic_DNA"/>
</dbReference>
<feature type="region of interest" description="Disordered" evidence="1">
    <location>
        <begin position="199"/>
        <end position="242"/>
    </location>
</feature>
<evidence type="ECO:0000313" key="2">
    <source>
        <dbReference type="EMBL" id="RVW56385.1"/>
    </source>
</evidence>
<comment type="caution">
    <text evidence="2">The sequence shown here is derived from an EMBL/GenBank/DDBJ whole genome shotgun (WGS) entry which is preliminary data.</text>
</comment>
<accession>A0A438F8V9</accession>
<dbReference type="InterPro" id="IPR001005">
    <property type="entry name" value="SANT/Myb"/>
</dbReference>
<feature type="compositionally biased region" description="Polar residues" evidence="1">
    <location>
        <begin position="223"/>
        <end position="233"/>
    </location>
</feature>
<organism evidence="2 3">
    <name type="scientific">Vitis vinifera</name>
    <name type="common">Grape</name>
    <dbReference type="NCBI Taxonomy" id="29760"/>
    <lineage>
        <taxon>Eukaryota</taxon>
        <taxon>Viridiplantae</taxon>
        <taxon>Streptophyta</taxon>
        <taxon>Embryophyta</taxon>
        <taxon>Tracheophyta</taxon>
        <taxon>Spermatophyta</taxon>
        <taxon>Magnoliopsida</taxon>
        <taxon>eudicotyledons</taxon>
        <taxon>Gunneridae</taxon>
        <taxon>Pentapetalae</taxon>
        <taxon>rosids</taxon>
        <taxon>Vitales</taxon>
        <taxon>Vitaceae</taxon>
        <taxon>Viteae</taxon>
        <taxon>Vitis</taxon>
    </lineage>
</organism>
<evidence type="ECO:0000256" key="1">
    <source>
        <dbReference type="SAM" id="MobiDB-lite"/>
    </source>
</evidence>
<reference evidence="2 3" key="1">
    <citation type="journal article" date="2018" name="PLoS Genet.">
        <title>Population sequencing reveals clonal diversity and ancestral inbreeding in the grapevine cultivar Chardonnay.</title>
        <authorList>
            <person name="Roach M.J."/>
            <person name="Johnson D.L."/>
            <person name="Bohlmann J."/>
            <person name="van Vuuren H.J."/>
            <person name="Jones S.J."/>
            <person name="Pretorius I.S."/>
            <person name="Schmidt S.A."/>
            <person name="Borneman A.R."/>
        </authorList>
    </citation>
    <scope>NUCLEOTIDE SEQUENCE [LARGE SCALE GENOMIC DNA]</scope>
    <source>
        <strain evidence="3">cv. Chardonnay</strain>
        <tissue evidence="2">Leaf</tissue>
    </source>
</reference>
<dbReference type="CDD" id="cd00167">
    <property type="entry name" value="SANT"/>
    <property type="match status" value="1"/>
</dbReference>
<feature type="compositionally biased region" description="Basic and acidic residues" evidence="1">
    <location>
        <begin position="49"/>
        <end position="58"/>
    </location>
</feature>
<dbReference type="Proteomes" id="UP000288805">
    <property type="component" value="Unassembled WGS sequence"/>
</dbReference>
<name>A0A438F8V9_VITVI</name>
<feature type="compositionally biased region" description="Basic and acidic residues" evidence="1">
    <location>
        <begin position="79"/>
        <end position="88"/>
    </location>
</feature>
<proteinExistence type="predicted"/>